<keyword evidence="3" id="KW-1185">Reference proteome</keyword>
<gene>
    <name evidence="2" type="ORF">CKY28_02115</name>
</gene>
<evidence type="ECO:0000313" key="2">
    <source>
        <dbReference type="EMBL" id="PAX09792.1"/>
    </source>
</evidence>
<dbReference type="SUPFAM" id="SSF48452">
    <property type="entry name" value="TPR-like"/>
    <property type="match status" value="2"/>
</dbReference>
<dbReference type="Gene3D" id="1.25.40.10">
    <property type="entry name" value="Tetratricopeptide repeat domain"/>
    <property type="match status" value="1"/>
</dbReference>
<evidence type="ECO:0000313" key="3">
    <source>
        <dbReference type="Proteomes" id="UP000218151"/>
    </source>
</evidence>
<comment type="caution">
    <text evidence="2">The sequence shown here is derived from an EMBL/GenBank/DDBJ whole genome shotgun (WGS) entry which is preliminary data.</text>
</comment>
<evidence type="ECO:0000256" key="1">
    <source>
        <dbReference type="PROSITE-ProRule" id="PRU00339"/>
    </source>
</evidence>
<dbReference type="Pfam" id="PF14559">
    <property type="entry name" value="TPR_19"/>
    <property type="match status" value="1"/>
</dbReference>
<dbReference type="SMART" id="SM00028">
    <property type="entry name" value="TPR"/>
    <property type="match status" value="4"/>
</dbReference>
<dbReference type="InterPro" id="IPR011990">
    <property type="entry name" value="TPR-like_helical_dom_sf"/>
</dbReference>
<dbReference type="EMBL" id="NSLI01000001">
    <property type="protein sequence ID" value="PAX09792.1"/>
    <property type="molecule type" value="Genomic_DNA"/>
</dbReference>
<dbReference type="AlphaFoldDB" id="A0A2A2SKM4"/>
<proteinExistence type="predicted"/>
<dbReference type="Pfam" id="PF13428">
    <property type="entry name" value="TPR_14"/>
    <property type="match status" value="1"/>
</dbReference>
<protein>
    <submittedName>
        <fullName evidence="2">Uncharacterized protein</fullName>
    </submittedName>
</protein>
<dbReference type="InterPro" id="IPR019734">
    <property type="entry name" value="TPR_rpt"/>
</dbReference>
<dbReference type="Proteomes" id="UP000218151">
    <property type="component" value="Unassembled WGS sequence"/>
</dbReference>
<accession>A0A2A2SKM4</accession>
<dbReference type="PROSITE" id="PS50005">
    <property type="entry name" value="TPR"/>
    <property type="match status" value="1"/>
</dbReference>
<organism evidence="2 3">
    <name type="scientific">Sphingomonas lenta</name>
    <dbReference type="NCBI Taxonomy" id="1141887"/>
    <lineage>
        <taxon>Bacteria</taxon>
        <taxon>Pseudomonadati</taxon>
        <taxon>Pseudomonadota</taxon>
        <taxon>Alphaproteobacteria</taxon>
        <taxon>Sphingomonadales</taxon>
        <taxon>Sphingomonadaceae</taxon>
        <taxon>Sphingomonas</taxon>
    </lineage>
</organism>
<feature type="repeat" description="TPR" evidence="1">
    <location>
        <begin position="364"/>
        <end position="397"/>
    </location>
</feature>
<dbReference type="OrthoDB" id="9766710at2"/>
<reference evidence="3" key="1">
    <citation type="submission" date="2017-09" db="EMBL/GenBank/DDBJ databases">
        <authorList>
            <person name="Feng G."/>
            <person name="Zhu H."/>
        </authorList>
    </citation>
    <scope>NUCLEOTIDE SEQUENCE [LARGE SCALE GENOMIC DNA]</scope>
    <source>
        <strain evidence="3">1PNM-20</strain>
    </source>
</reference>
<name>A0A2A2SKM4_9SPHN</name>
<dbReference type="Pfam" id="PF13432">
    <property type="entry name" value="TPR_16"/>
    <property type="match status" value="1"/>
</dbReference>
<keyword evidence="1" id="KW-0802">TPR repeat</keyword>
<sequence length="514" mass="53696">MALVPTPALADTSGLAAYLRARVADSRGEVDRAAADYARALTQASDPAVAIRAYREALAAGDLQLAARALAILDKAGVAPEDATLLTAARAARAGDTAAVEAAAAKLGAGRLVILAPVVRAWVAQSRGQDPMPVLESATDPVARRLATEARVLLLIAAGRADEGLQQLQSLGGASAAMDVRIAAAQLLGGAGKPELARRLFPADQSGIADALARAPVKPSPGFGVSRLFARVASDLVGGDEPNLLSITLTRAALVADPSNDRARLLLANALAKAGATDRALAVLGEIGNDSPFGSAAASARITVLTGANRRAEALADARRLAERGDSGRNDWQLYGDLLSASDRPAEAVPFYRRIAEGEGRGEWDAWMQLGGALELAGDWPAARDALARAVQLAPDEPLALNYLGYARITRGEAREASTRLLERAHQLAPENTSITDSLGWAYHLTGDTRRALPLLERAAEGEPGNAEIAEHLGDAYWALGRRYEARYAWRAAAVVADAKDKARLSEKAVTGLP</sequence>